<evidence type="ECO:0000313" key="3">
    <source>
        <dbReference type="Proteomes" id="UP000779233"/>
    </source>
</evidence>
<accession>A0A8S4H513</accession>
<dbReference type="VEuPathDB" id="PlasmoDB:PVPAM_100005900"/>
<proteinExistence type="predicted"/>
<feature type="region of interest" description="Disordered" evidence="1">
    <location>
        <begin position="239"/>
        <end position="261"/>
    </location>
</feature>
<organism evidence="2 3">
    <name type="scientific">Plasmodium vivax</name>
    <name type="common">malaria parasite P. vivax</name>
    <dbReference type="NCBI Taxonomy" id="5855"/>
    <lineage>
        <taxon>Eukaryota</taxon>
        <taxon>Sar</taxon>
        <taxon>Alveolata</taxon>
        <taxon>Apicomplexa</taxon>
        <taxon>Aconoidasida</taxon>
        <taxon>Haemosporida</taxon>
        <taxon>Plasmodiidae</taxon>
        <taxon>Plasmodium</taxon>
        <taxon>Plasmodium (Plasmodium)</taxon>
    </lineage>
</organism>
<protein>
    <submittedName>
        <fullName evidence="2">(malaria parasite P. vivax) hypothetical protein</fullName>
    </submittedName>
</protein>
<dbReference type="AlphaFoldDB" id="A0A8S4H513"/>
<dbReference type="Proteomes" id="UP000779233">
    <property type="component" value="Unassembled WGS sequence"/>
</dbReference>
<evidence type="ECO:0000256" key="1">
    <source>
        <dbReference type="SAM" id="MobiDB-lite"/>
    </source>
</evidence>
<name>A0A8S4H513_PLAVI</name>
<gene>
    <name evidence="2" type="ORF">PVW1_100013300</name>
</gene>
<dbReference type="EMBL" id="CAJZCX010000005">
    <property type="protein sequence ID" value="CAG9474557.1"/>
    <property type="molecule type" value="Genomic_DNA"/>
</dbReference>
<reference evidence="2" key="1">
    <citation type="submission" date="2021-09" db="EMBL/GenBank/DDBJ databases">
        <authorList>
            <consortium name="Pathogen Informatics"/>
        </authorList>
    </citation>
    <scope>NUCLEOTIDE SEQUENCE</scope>
    <source>
        <strain evidence="2">PvW1</strain>
    </source>
</reference>
<evidence type="ECO:0000313" key="2">
    <source>
        <dbReference type="EMBL" id="CAG9474557.1"/>
    </source>
</evidence>
<feature type="compositionally biased region" description="Low complexity" evidence="1">
    <location>
        <begin position="252"/>
        <end position="261"/>
    </location>
</feature>
<sequence>MNIEEWKEKYPFLKNAWASYEDFEKSVGENDDPASSYGPTCKHIISTTISDTTKYHDFCIKLIRNLGGLSMDQKTNQSAERCKNIHSWLYYFVMKYNIPNNFIQKCFEESKPLDGIGDINDICPYNPHEKVINVADDMLKITIFVDNISSIIKILKDEKDEYNCLGKRFLYECFNIYNEINTNHCSNGGNNLNKKFCSKLDEFKSYYGIYISTLGEVPEEIKFLKEKVVKFTDDCSLTESKTKSMPGEAHRTGSSGPSSTTTALSTVAGVSSALALLYKFTPAGRWINFGLLGGRRGTNNDFHGEEGHEMLFDENIHSEPNSYNIGYEKA</sequence>
<comment type="caution">
    <text evidence="2">The sequence shown here is derived from an EMBL/GenBank/DDBJ whole genome shotgun (WGS) entry which is preliminary data.</text>
</comment>